<dbReference type="PANTHER" id="PTHR11133">
    <property type="entry name" value="SACCHAROPINE DEHYDROGENASE"/>
    <property type="match status" value="1"/>
</dbReference>
<organism evidence="4 5">
    <name type="scientific">Paremcibacter congregatus</name>
    <dbReference type="NCBI Taxonomy" id="2043170"/>
    <lineage>
        <taxon>Bacteria</taxon>
        <taxon>Pseudomonadati</taxon>
        <taxon>Pseudomonadota</taxon>
        <taxon>Alphaproteobacteria</taxon>
        <taxon>Emcibacterales</taxon>
        <taxon>Emcibacteraceae</taxon>
        <taxon>Paremcibacter</taxon>
    </lineage>
</organism>
<feature type="domain" description="Saccharopine dehydrogenase NADP binding" evidence="2">
    <location>
        <begin position="12"/>
        <end position="132"/>
    </location>
</feature>
<dbReference type="Proteomes" id="UP000229730">
    <property type="component" value="Unassembled WGS sequence"/>
</dbReference>
<gene>
    <name evidence="4" type="ORF">CRD36_05715</name>
</gene>
<dbReference type="InParanoid" id="A0A2G4YV17"/>
<dbReference type="RefSeq" id="WP_099471749.1">
    <property type="nucleotide sequence ID" value="NZ_CP041025.1"/>
</dbReference>
<dbReference type="InterPro" id="IPR032095">
    <property type="entry name" value="Sacchrp_dh-like_C"/>
</dbReference>
<dbReference type="SUPFAM" id="SSF51735">
    <property type="entry name" value="NAD(P)-binding Rossmann-fold domains"/>
    <property type="match status" value="1"/>
</dbReference>
<evidence type="ECO:0000259" key="3">
    <source>
        <dbReference type="Pfam" id="PF16653"/>
    </source>
</evidence>
<dbReference type="Pfam" id="PF16653">
    <property type="entry name" value="Sacchrp_dh_C"/>
    <property type="match status" value="1"/>
</dbReference>
<dbReference type="InterPro" id="IPR005097">
    <property type="entry name" value="Sacchrp_dh_NADP-bd"/>
</dbReference>
<evidence type="ECO:0000313" key="4">
    <source>
        <dbReference type="EMBL" id="PHZ86165.1"/>
    </source>
</evidence>
<protein>
    <submittedName>
        <fullName evidence="4">Saccharopine dehydrogenase</fullName>
    </submittedName>
</protein>
<dbReference type="Pfam" id="PF03435">
    <property type="entry name" value="Sacchrp_dh_NADP"/>
    <property type="match status" value="1"/>
</dbReference>
<dbReference type="InterPro" id="IPR036291">
    <property type="entry name" value="NAD(P)-bd_dom_sf"/>
</dbReference>
<name>A0A2G4YV17_9PROT</name>
<proteinExistence type="predicted"/>
<evidence type="ECO:0000313" key="5">
    <source>
        <dbReference type="Proteomes" id="UP000229730"/>
    </source>
</evidence>
<dbReference type="EMBL" id="PDEM01000009">
    <property type="protein sequence ID" value="PHZ86165.1"/>
    <property type="molecule type" value="Genomic_DNA"/>
</dbReference>
<dbReference type="OrthoDB" id="973788at2"/>
<dbReference type="Gene3D" id="3.40.50.720">
    <property type="entry name" value="NAD(P)-binding Rossmann-like Domain"/>
    <property type="match status" value="1"/>
</dbReference>
<dbReference type="AlphaFoldDB" id="A0A2G4YV17"/>
<dbReference type="SUPFAM" id="SSF55347">
    <property type="entry name" value="Glyceraldehyde-3-phosphate dehydrogenase-like, C-terminal domain"/>
    <property type="match status" value="1"/>
</dbReference>
<comment type="caution">
    <text evidence="4">The sequence shown here is derived from an EMBL/GenBank/DDBJ whole genome shotgun (WGS) entry which is preliminary data.</text>
</comment>
<sequence>MSENTSQPTAAVHWIGAGLSSGPGIMALARQGVRLTVWDMTSDRAEMLNSHLDPTSRFEIGLLDLNDAARLDHFSSALSKGDIIISMLPAAFHVQVAKLALAHDCHMVTSSYLSDDMLALQDEACAKGLSIVNEVGLDPGIDHLFTHILVDAARTAGVLDQGHAIDFISYCGGIPVENTPFTYKFSWTPLGVMTALKNPARMIKNGAPHNIARAWEEVTSLDLDGETFEVYANRNSLPYVDEYGLGNEKNLRTFVRGTLRLNGWKNAWKDIFTTVEHADLDELKNLSDTLWRDHPYKKGEQDRVVLHVALTATPNDGGAPWHGSLSLDHAGADLNSAMATCVSLTVAQAVMAVAEGRLAPGVQPSPHDVGEAKRWLQALSSQGLPIKSDNVSL</sequence>
<keyword evidence="1" id="KW-0560">Oxidoreductase</keyword>
<reference evidence="4 5" key="1">
    <citation type="submission" date="2017-10" db="EMBL/GenBank/DDBJ databases">
        <title>Frigbacter circumglobatus gen. nov. sp. nov., isolated from sediment cultured in situ.</title>
        <authorList>
            <person name="Zhao Z."/>
        </authorList>
    </citation>
    <scope>NUCLEOTIDE SEQUENCE [LARGE SCALE GENOMIC DNA]</scope>
    <source>
        <strain evidence="4 5">ZYL</strain>
    </source>
</reference>
<dbReference type="InterPro" id="IPR051168">
    <property type="entry name" value="AASS"/>
</dbReference>
<dbReference type="GO" id="GO:0019878">
    <property type="term" value="P:lysine biosynthetic process via aminoadipic acid"/>
    <property type="evidence" value="ECO:0007669"/>
    <property type="project" value="TreeGrafter"/>
</dbReference>
<dbReference type="GO" id="GO:0004753">
    <property type="term" value="F:saccharopine dehydrogenase activity"/>
    <property type="evidence" value="ECO:0007669"/>
    <property type="project" value="TreeGrafter"/>
</dbReference>
<feature type="domain" description="Saccharopine dehydrogenase-like C-terminal" evidence="3">
    <location>
        <begin position="136"/>
        <end position="383"/>
    </location>
</feature>
<keyword evidence="5" id="KW-1185">Reference proteome</keyword>
<accession>A0A2G4YV17</accession>
<evidence type="ECO:0000259" key="2">
    <source>
        <dbReference type="Pfam" id="PF03435"/>
    </source>
</evidence>
<dbReference type="Gene3D" id="3.30.360.10">
    <property type="entry name" value="Dihydrodipicolinate Reductase, domain 2"/>
    <property type="match status" value="1"/>
</dbReference>
<dbReference type="PANTHER" id="PTHR11133:SF23">
    <property type="entry name" value="SACCHAROPINE DEHYDROGENASE [NAD(+), L-LYSINE-FORMING]"/>
    <property type="match status" value="1"/>
</dbReference>
<evidence type="ECO:0000256" key="1">
    <source>
        <dbReference type="ARBA" id="ARBA00023002"/>
    </source>
</evidence>
<dbReference type="GO" id="GO:0005737">
    <property type="term" value="C:cytoplasm"/>
    <property type="evidence" value="ECO:0007669"/>
    <property type="project" value="TreeGrafter"/>
</dbReference>